<proteinExistence type="predicted"/>
<sequence length="245" mass="25644">MSSTGHEIMHDVDKQKGIFIAKDKDQNIYATNFGNNLAYYVNGALYIVNGGSLSSTNNHNNGVVTQYPSVFNTNNVLSGNNKEFANINKSGGDDWVVQVIGGSIGGGSNIYSQYKRNGDSLNLKNINWTELGINIGTGAWSGGASSLGGAIVRGGIASGINETYNQVKYNKNGIDYSEIGKYSTIGVVTGGSVGLAGNLGNKIIIPTGVIGRPVNEPIKTWKIPAEIGAGVSGAVVPNLKSNNDE</sequence>
<evidence type="ECO:0000313" key="1">
    <source>
        <dbReference type="EMBL" id="MDK2040936.1"/>
    </source>
</evidence>
<dbReference type="AlphaFoldDB" id="A0AAW6VG12"/>
<organism evidence="1 2">
    <name type="scientific">Aliarcobacter butzleri</name>
    <dbReference type="NCBI Taxonomy" id="28197"/>
    <lineage>
        <taxon>Bacteria</taxon>
        <taxon>Pseudomonadati</taxon>
        <taxon>Campylobacterota</taxon>
        <taxon>Epsilonproteobacteria</taxon>
        <taxon>Campylobacterales</taxon>
        <taxon>Arcobacteraceae</taxon>
        <taxon>Aliarcobacter</taxon>
    </lineage>
</organism>
<reference evidence="1" key="1">
    <citation type="journal article" date="2023" name="Antibiotics">
        <title>Genomic Characterization of Antibiotic-Resistant Campylobacterales Isolated from Chilean Poultry Meat.</title>
        <authorList>
            <person name="Concha-Toloza M."/>
            <person name="Lopez-Cantillo M."/>
            <person name="Molina-Mora J.A."/>
            <person name="Collado L."/>
        </authorList>
    </citation>
    <scope>NUCLEOTIDE SEQUENCE</scope>
    <source>
        <strain evidence="1">FR1p153A2</strain>
    </source>
</reference>
<protein>
    <submittedName>
        <fullName evidence="1">Uncharacterized protein</fullName>
    </submittedName>
</protein>
<reference evidence="1" key="2">
    <citation type="submission" date="2023-02" db="EMBL/GenBank/DDBJ databases">
        <authorList>
            <person name="Concha-Toloza M."/>
            <person name="Lopez-Cantillo M."/>
            <person name="Molina-Mora J."/>
            <person name="Collado L."/>
        </authorList>
    </citation>
    <scope>NUCLEOTIDE SEQUENCE</scope>
    <source>
        <strain evidence="1">FR1p153A2</strain>
    </source>
</reference>
<comment type="caution">
    <text evidence="1">The sequence shown here is derived from an EMBL/GenBank/DDBJ whole genome shotgun (WGS) entry which is preliminary data.</text>
</comment>
<dbReference type="EMBL" id="JAQTJK010000003">
    <property type="protein sequence ID" value="MDK2040936.1"/>
    <property type="molecule type" value="Genomic_DNA"/>
</dbReference>
<accession>A0AAW6VG12</accession>
<dbReference type="Proteomes" id="UP001237501">
    <property type="component" value="Unassembled WGS sequence"/>
</dbReference>
<evidence type="ECO:0000313" key="2">
    <source>
        <dbReference type="Proteomes" id="UP001237501"/>
    </source>
</evidence>
<name>A0AAW6VG12_9BACT</name>
<dbReference type="RefSeq" id="WP_152059458.1">
    <property type="nucleotide sequence ID" value="NZ_CABVSN010000001.1"/>
</dbReference>
<gene>
    <name evidence="1" type="ORF">PT517_03950</name>
</gene>